<keyword evidence="2" id="KW-0916">Viral movement protein</keyword>
<evidence type="ECO:0000256" key="2">
    <source>
        <dbReference type="ARBA" id="ARBA00023031"/>
    </source>
</evidence>
<feature type="compositionally biased region" description="Polar residues" evidence="3">
    <location>
        <begin position="136"/>
        <end position="148"/>
    </location>
</feature>
<reference evidence="4" key="1">
    <citation type="submission" date="2021-05" db="EMBL/GenBank/DDBJ databases">
        <authorList>
            <person name="Ashwini K."/>
            <person name="Bhattarai A."/>
            <person name="Sureja A.K."/>
            <person name="Jain R.K."/>
            <person name="Basavaraj Y.B."/>
        </authorList>
    </citation>
    <scope>NUCLEOTIDE SEQUENCE</scope>
    <source>
        <strain evidence="4">RKJ-31</strain>
    </source>
</reference>
<dbReference type="Pfam" id="PF01659">
    <property type="entry name" value="Luteo_Vpg"/>
    <property type="match status" value="1"/>
</dbReference>
<feature type="region of interest" description="Disordered" evidence="3">
    <location>
        <begin position="130"/>
        <end position="197"/>
    </location>
</feature>
<feature type="compositionally biased region" description="Polar residues" evidence="3">
    <location>
        <begin position="187"/>
        <end position="197"/>
    </location>
</feature>
<dbReference type="EMBL" id="MZ277872">
    <property type="protein sequence ID" value="UVD39184.1"/>
    <property type="molecule type" value="Genomic_RNA"/>
</dbReference>
<proteinExistence type="predicted"/>
<name>A0A976SSL1_9VIRU</name>
<feature type="compositionally biased region" description="Polar residues" evidence="3">
    <location>
        <begin position="167"/>
        <end position="180"/>
    </location>
</feature>
<evidence type="ECO:0000256" key="1">
    <source>
        <dbReference type="ARBA" id="ARBA00022448"/>
    </source>
</evidence>
<evidence type="ECO:0000313" key="4">
    <source>
        <dbReference type="EMBL" id="UVD39184.1"/>
    </source>
</evidence>
<dbReference type="InterPro" id="IPR001964">
    <property type="entry name" value="Luteo_VPG"/>
</dbReference>
<evidence type="ECO:0000256" key="3">
    <source>
        <dbReference type="SAM" id="MobiDB-lite"/>
    </source>
</evidence>
<gene>
    <name evidence="4" type="primary">MP</name>
</gene>
<dbReference type="GO" id="GO:0046740">
    <property type="term" value="P:transport of virus in host, cell to cell"/>
    <property type="evidence" value="ECO:0007669"/>
    <property type="project" value="UniProtKB-KW"/>
</dbReference>
<sequence>MGHLLQTGCSATADEGNDELLGYGAGSHQAAIQSWSSLTFNPDVDEIDVLGEEEEVEFPEVQGHLKSSNLYFQTSRETHPGQSSSDHLCLRSQNLRQEYSSPTLAIRYHRSHSVFAPRRLLPMAAPSSISSIPRVQHQNSIQSSTDFRSQIAPLKTLRGGGLKSEETSGTPRAMSNSGSYTKAMASRKSQAPSPSGW</sequence>
<accession>A0A976SSL1</accession>
<protein>
    <submittedName>
        <fullName evidence="4">Movement protein</fullName>
    </submittedName>
</protein>
<keyword evidence="1" id="KW-0813">Transport</keyword>
<organism evidence="4">
    <name type="scientific">Pumpkin yellows virus</name>
    <dbReference type="NCBI Taxonomy" id="2973506"/>
    <lineage>
        <taxon>Viruses</taxon>
        <taxon>Riboviria</taxon>
        <taxon>Orthornavirae</taxon>
        <taxon>Pisuviricota</taxon>
        <taxon>Pisoniviricetes</taxon>
        <taxon>Sobelivirales</taxon>
        <taxon>Solemoviridae</taxon>
    </lineage>
</organism>